<dbReference type="EMBL" id="JACHIW010000001">
    <property type="protein sequence ID" value="MBB5157440.1"/>
    <property type="molecule type" value="Genomic_DNA"/>
</dbReference>
<dbReference type="Proteomes" id="UP000584374">
    <property type="component" value="Unassembled WGS sequence"/>
</dbReference>
<evidence type="ECO:0000313" key="1">
    <source>
        <dbReference type="EMBL" id="MBB5157440.1"/>
    </source>
</evidence>
<comment type="caution">
    <text evidence="1">The sequence shown here is derived from an EMBL/GenBank/DDBJ whole genome shotgun (WGS) entry which is preliminary data.</text>
</comment>
<sequence>MPYGSAAAGVFVQWRPLVVGRGRVGKELPGVPGARVDQVRVHMVGVAIARCEVVGDEHVINRHPQRVGDGARRATARSPLWSFVVAMV</sequence>
<proteinExistence type="predicted"/>
<protein>
    <submittedName>
        <fullName evidence="1">Uncharacterized protein</fullName>
    </submittedName>
</protein>
<evidence type="ECO:0000313" key="2">
    <source>
        <dbReference type="Proteomes" id="UP000584374"/>
    </source>
</evidence>
<keyword evidence="2" id="KW-1185">Reference proteome</keyword>
<gene>
    <name evidence="1" type="ORF">BJ970_004974</name>
</gene>
<name>A0A840QCD2_9PSEU</name>
<organism evidence="1 2">
    <name type="scientific">Saccharopolyspora phatthalungensis</name>
    <dbReference type="NCBI Taxonomy" id="664693"/>
    <lineage>
        <taxon>Bacteria</taxon>
        <taxon>Bacillati</taxon>
        <taxon>Actinomycetota</taxon>
        <taxon>Actinomycetes</taxon>
        <taxon>Pseudonocardiales</taxon>
        <taxon>Pseudonocardiaceae</taxon>
        <taxon>Saccharopolyspora</taxon>
    </lineage>
</organism>
<accession>A0A840QCD2</accession>
<dbReference type="AlphaFoldDB" id="A0A840QCD2"/>
<reference evidence="1 2" key="1">
    <citation type="submission" date="2020-08" db="EMBL/GenBank/DDBJ databases">
        <title>Sequencing the genomes of 1000 actinobacteria strains.</title>
        <authorList>
            <person name="Klenk H.-P."/>
        </authorList>
    </citation>
    <scope>NUCLEOTIDE SEQUENCE [LARGE SCALE GENOMIC DNA]</scope>
    <source>
        <strain evidence="1 2">DSM 45584</strain>
    </source>
</reference>